<proteinExistence type="inferred from homology"/>
<evidence type="ECO:0000313" key="7">
    <source>
        <dbReference type="Proteomes" id="UP000294555"/>
    </source>
</evidence>
<keyword evidence="4" id="KW-0574">Periplasm</keyword>
<keyword evidence="3 5" id="KW-0732">Signal</keyword>
<reference evidence="6 7" key="1">
    <citation type="submission" date="2019-02" db="EMBL/GenBank/DDBJ databases">
        <title>Investigation of anaerobic lignin degradation for improved lignocellulosic biofuels.</title>
        <authorList>
            <person name="Deangelis K."/>
        </authorList>
    </citation>
    <scope>NUCLEOTIDE SEQUENCE [LARGE SCALE GENOMIC DNA]</scope>
    <source>
        <strain evidence="6 7">159R</strain>
    </source>
</reference>
<dbReference type="Pfam" id="PF07813">
    <property type="entry name" value="LTXXQ"/>
    <property type="match status" value="1"/>
</dbReference>
<dbReference type="CDD" id="cd09916">
    <property type="entry name" value="CpxP_like"/>
    <property type="match status" value="1"/>
</dbReference>
<comment type="caution">
    <text evidence="6">The sequence shown here is derived from an EMBL/GenBank/DDBJ whole genome shotgun (WGS) entry which is preliminary data.</text>
</comment>
<dbReference type="PANTHER" id="PTHR38102">
    <property type="entry name" value="PERIPLASMIC CHAPERONE SPY"/>
    <property type="match status" value="1"/>
</dbReference>
<organism evidence="6 7">
    <name type="scientific">Sodalis ligni</name>
    <dbReference type="NCBI Taxonomy" id="2697027"/>
    <lineage>
        <taxon>Bacteria</taxon>
        <taxon>Pseudomonadati</taxon>
        <taxon>Pseudomonadota</taxon>
        <taxon>Gammaproteobacteria</taxon>
        <taxon>Enterobacterales</taxon>
        <taxon>Bruguierivoracaceae</taxon>
        <taxon>Sodalis</taxon>
    </lineage>
</organism>
<comment type="subcellular location">
    <subcellularLocation>
        <location evidence="1">Periplasm</location>
    </subcellularLocation>
</comment>
<dbReference type="InterPro" id="IPR052211">
    <property type="entry name" value="Cpx_auxiliary_protein"/>
</dbReference>
<dbReference type="Proteomes" id="UP000294555">
    <property type="component" value="Unassembled WGS sequence"/>
</dbReference>
<dbReference type="EMBL" id="SJOI01000001">
    <property type="protein sequence ID" value="TCL02707.1"/>
    <property type="molecule type" value="Genomic_DNA"/>
</dbReference>
<dbReference type="PANTHER" id="PTHR38102:SF1">
    <property type="entry name" value="PERIPLASMIC CHAPERONE SPY"/>
    <property type="match status" value="1"/>
</dbReference>
<evidence type="ECO:0000256" key="2">
    <source>
        <dbReference type="ARBA" id="ARBA00008441"/>
    </source>
</evidence>
<dbReference type="GO" id="GO:0030288">
    <property type="term" value="C:outer membrane-bounded periplasmic space"/>
    <property type="evidence" value="ECO:0007669"/>
    <property type="project" value="TreeGrafter"/>
</dbReference>
<protein>
    <submittedName>
        <fullName evidence="6">Spy/CpxP family protein refolding chaperone</fullName>
    </submittedName>
</protein>
<dbReference type="PIRSF" id="PIRSF034445">
    <property type="entry name" value="CpxP_Spy"/>
    <property type="match status" value="1"/>
</dbReference>
<dbReference type="NCBIfam" id="NF007769">
    <property type="entry name" value="PRK10455.1"/>
    <property type="match status" value="1"/>
</dbReference>
<dbReference type="Gene3D" id="1.20.120.1490">
    <property type="match status" value="1"/>
</dbReference>
<dbReference type="GO" id="GO:0051082">
    <property type="term" value="F:unfolded protein binding"/>
    <property type="evidence" value="ECO:0007669"/>
    <property type="project" value="TreeGrafter"/>
</dbReference>
<evidence type="ECO:0000256" key="5">
    <source>
        <dbReference type="SAM" id="SignalP"/>
    </source>
</evidence>
<name>A0A4R1N7Z1_9GAMM</name>
<evidence type="ECO:0000256" key="4">
    <source>
        <dbReference type="ARBA" id="ARBA00022764"/>
    </source>
</evidence>
<dbReference type="InterPro" id="IPR012899">
    <property type="entry name" value="LTXXQ"/>
</dbReference>
<gene>
    <name evidence="6" type="ORF">EZJ58_0737</name>
</gene>
<accession>A0A4R1N7Z1</accession>
<comment type="similarity">
    <text evidence="2">Belongs to the CpxP/Spy family.</text>
</comment>
<feature type="chain" id="PRO_5020314884" evidence="5">
    <location>
        <begin position="24"/>
        <end position="163"/>
    </location>
</feature>
<dbReference type="OrthoDB" id="6415382at2"/>
<dbReference type="AlphaFoldDB" id="A0A4R1N7Z1"/>
<evidence type="ECO:0000256" key="1">
    <source>
        <dbReference type="ARBA" id="ARBA00004418"/>
    </source>
</evidence>
<evidence type="ECO:0000256" key="3">
    <source>
        <dbReference type="ARBA" id="ARBA00022729"/>
    </source>
</evidence>
<sequence length="163" mass="18482">MRKLTALFMATTLVLGSAQLASAADTTTTSTTTTDAPAKGEMMMHHKGNHHGPMMDMMFKGLKLTEQQHQQMRDIFKETRKEVNMPSAAERQQMHEIIASDSFDSAKAQAFVTAQSQEQNQRMLARLEMQNKMYNVLTPEQKKEFNAKYQQHAEKMAQKDAAK</sequence>
<feature type="signal peptide" evidence="5">
    <location>
        <begin position="1"/>
        <end position="23"/>
    </location>
</feature>
<evidence type="ECO:0000313" key="6">
    <source>
        <dbReference type="EMBL" id="TCL02707.1"/>
    </source>
</evidence>
<dbReference type="RefSeq" id="WP_132921640.1">
    <property type="nucleotide sequence ID" value="NZ_SJOI01000001.1"/>
</dbReference>
<keyword evidence="7" id="KW-1185">Reference proteome</keyword>